<evidence type="ECO:0000313" key="4">
    <source>
        <dbReference type="Proteomes" id="UP001652503"/>
    </source>
</evidence>
<protein>
    <submittedName>
        <fullName evidence="3">Glycosyltransferase family 4 protein</fullName>
    </submittedName>
</protein>
<accession>A0ABT2YWU6</accession>
<dbReference type="RefSeq" id="WP_263719759.1">
    <property type="nucleotide sequence ID" value="NZ_JAOWLA010000001.1"/>
</dbReference>
<dbReference type="Gene3D" id="3.40.50.2000">
    <property type="entry name" value="Glycogen Phosphorylase B"/>
    <property type="match status" value="1"/>
</dbReference>
<evidence type="ECO:0000259" key="2">
    <source>
        <dbReference type="Pfam" id="PF00534"/>
    </source>
</evidence>
<gene>
    <name evidence="3" type="ORF">OE647_01210</name>
</gene>
<name>A0ABT2YWU6_9RHOB</name>
<dbReference type="PANTHER" id="PTHR46401">
    <property type="entry name" value="GLYCOSYLTRANSFERASE WBBK-RELATED"/>
    <property type="match status" value="1"/>
</dbReference>
<dbReference type="InterPro" id="IPR001296">
    <property type="entry name" value="Glyco_trans_1"/>
</dbReference>
<sequence length="409" mass="44216">MSAEPKARLLDVTRLVSRIGRGPLTGVDRVERAYLQALLARHTPLFLLLQTPYGYIVLPRAAGPLILGWIAAPESVPRPALPFGLGRRLSLRRAVRIALRAHRAASCLPVRLRATIRALMPQGGVYLNVGLSNLSGRTLSQLQAVPGLRVAVMIHDTIPLDHPEFCRPEAVASFRATMAAVSRHADIVLCPSRCAGDDIARHAASFGGAPRILPAHLGIDPAEPDLDQVPKTIDLTRPYFLALGTIEPRKNHALLLDAWAEMAKRIPASLMPQLLIIGHRGWRNEEIFARLDALKDAGGPVVELSGLGDAAVAALMMGARALLMPSFAEGFGLPVLEAARMGTPVMCSKLPVFREVLGDYAVYADAGDMYSWLPRIIDHAGRVRAAGPGRILEADVGWAEHFRTVLTVV</sequence>
<evidence type="ECO:0000256" key="1">
    <source>
        <dbReference type="ARBA" id="ARBA00022679"/>
    </source>
</evidence>
<reference evidence="3 4" key="1">
    <citation type="submission" date="2022-10" db="EMBL/GenBank/DDBJ databases">
        <title>Defluviimonas sp. nov., isolated from ocean surface water.</title>
        <authorList>
            <person name="He W."/>
            <person name="Wang L."/>
            <person name="Zhang D.-F."/>
        </authorList>
    </citation>
    <scope>NUCLEOTIDE SEQUENCE [LARGE SCALE GENOMIC DNA]</scope>
    <source>
        <strain evidence="3 4">WL0075</strain>
    </source>
</reference>
<feature type="domain" description="Glycosyl transferase family 1" evidence="2">
    <location>
        <begin position="231"/>
        <end position="361"/>
    </location>
</feature>
<dbReference type="SUPFAM" id="SSF53756">
    <property type="entry name" value="UDP-Glycosyltransferase/glycogen phosphorylase"/>
    <property type="match status" value="1"/>
</dbReference>
<dbReference type="CDD" id="cd03809">
    <property type="entry name" value="GT4_MtfB-like"/>
    <property type="match status" value="1"/>
</dbReference>
<organism evidence="3 4">
    <name type="scientific">Albidovulum sediminicola</name>
    <dbReference type="NCBI Taxonomy" id="2984331"/>
    <lineage>
        <taxon>Bacteria</taxon>
        <taxon>Pseudomonadati</taxon>
        <taxon>Pseudomonadota</taxon>
        <taxon>Alphaproteobacteria</taxon>
        <taxon>Rhodobacterales</taxon>
        <taxon>Paracoccaceae</taxon>
        <taxon>Albidovulum</taxon>
    </lineage>
</organism>
<dbReference type="PANTHER" id="PTHR46401:SF2">
    <property type="entry name" value="GLYCOSYLTRANSFERASE WBBK-RELATED"/>
    <property type="match status" value="1"/>
</dbReference>
<dbReference type="Pfam" id="PF00534">
    <property type="entry name" value="Glycos_transf_1"/>
    <property type="match status" value="1"/>
</dbReference>
<keyword evidence="4" id="KW-1185">Reference proteome</keyword>
<evidence type="ECO:0000313" key="3">
    <source>
        <dbReference type="EMBL" id="MCV2863352.1"/>
    </source>
</evidence>
<dbReference type="Proteomes" id="UP001652503">
    <property type="component" value="Unassembled WGS sequence"/>
</dbReference>
<proteinExistence type="predicted"/>
<dbReference type="EMBL" id="JAOWLA010000001">
    <property type="protein sequence ID" value="MCV2863352.1"/>
    <property type="molecule type" value="Genomic_DNA"/>
</dbReference>
<comment type="caution">
    <text evidence="3">The sequence shown here is derived from an EMBL/GenBank/DDBJ whole genome shotgun (WGS) entry which is preliminary data.</text>
</comment>
<keyword evidence="1" id="KW-0808">Transferase</keyword>